<name>A0A2Z6RQJ8_9GLOM</name>
<evidence type="ECO:0000313" key="1">
    <source>
        <dbReference type="EMBL" id="GBC05146.1"/>
    </source>
</evidence>
<dbReference type="Proteomes" id="UP000247702">
    <property type="component" value="Unassembled WGS sequence"/>
</dbReference>
<comment type="caution">
    <text evidence="1">The sequence shown here is derived from an EMBL/GenBank/DDBJ whole genome shotgun (WGS) entry which is preliminary data.</text>
</comment>
<protein>
    <submittedName>
        <fullName evidence="1">Uncharacterized protein</fullName>
    </submittedName>
</protein>
<gene>
    <name evidence="2" type="ORF">RCL2_001585300</name>
    <name evidence="1" type="ORF">RclHR1_06060004</name>
</gene>
<dbReference type="OrthoDB" id="2444035at2759"/>
<accession>A0A2Z6RQJ8</accession>
<proteinExistence type="predicted"/>
<dbReference type="EMBL" id="BLAL01000182">
    <property type="protein sequence ID" value="GES88930.1"/>
    <property type="molecule type" value="Genomic_DNA"/>
</dbReference>
<reference evidence="2" key="2">
    <citation type="submission" date="2019-10" db="EMBL/GenBank/DDBJ databases">
        <title>Conservation and host-specific expression of non-tandemly repeated heterogenous ribosome RNA gene in arbuscular mycorrhizal fungi.</title>
        <authorList>
            <person name="Maeda T."/>
            <person name="Kobayashi Y."/>
            <person name="Nakagawa T."/>
            <person name="Ezawa T."/>
            <person name="Yamaguchi K."/>
            <person name="Bino T."/>
            <person name="Nishimoto Y."/>
            <person name="Shigenobu S."/>
            <person name="Kawaguchi M."/>
        </authorList>
    </citation>
    <scope>NUCLEOTIDE SEQUENCE</scope>
    <source>
        <strain evidence="2">HR1</strain>
    </source>
</reference>
<keyword evidence="3" id="KW-1185">Reference proteome</keyword>
<evidence type="ECO:0000313" key="3">
    <source>
        <dbReference type="Proteomes" id="UP000247702"/>
    </source>
</evidence>
<dbReference type="Proteomes" id="UP000615446">
    <property type="component" value="Unassembled WGS sequence"/>
</dbReference>
<reference evidence="1 3" key="1">
    <citation type="submission" date="2017-11" db="EMBL/GenBank/DDBJ databases">
        <title>The genome of Rhizophagus clarus HR1 reveals common genetic basis of auxotrophy among arbuscular mycorrhizal fungi.</title>
        <authorList>
            <person name="Kobayashi Y."/>
        </authorList>
    </citation>
    <scope>NUCLEOTIDE SEQUENCE [LARGE SCALE GENOMIC DNA]</scope>
    <source>
        <strain evidence="1 3">HR1</strain>
    </source>
</reference>
<dbReference type="AlphaFoldDB" id="A0A2Z6RQJ8"/>
<dbReference type="EMBL" id="BEXD01003989">
    <property type="protein sequence ID" value="GBC05146.1"/>
    <property type="molecule type" value="Genomic_DNA"/>
</dbReference>
<sequence length="137" mass="15496">MTGENFQIHCYMCMVESMICMLQNANFNNPNNPNNLNNSTNSNIPTNLNNPINPNNNNSTNRPNLNIDQLNFLQRNLYHDLNFSINNQLHTISPTFSNNCHHSHQIHNVAIQIISQSTTNNNAQTSSSNVDNSDLNN</sequence>
<evidence type="ECO:0000313" key="2">
    <source>
        <dbReference type="EMBL" id="GES88930.1"/>
    </source>
</evidence>
<organism evidence="1 3">
    <name type="scientific">Rhizophagus clarus</name>
    <dbReference type="NCBI Taxonomy" id="94130"/>
    <lineage>
        <taxon>Eukaryota</taxon>
        <taxon>Fungi</taxon>
        <taxon>Fungi incertae sedis</taxon>
        <taxon>Mucoromycota</taxon>
        <taxon>Glomeromycotina</taxon>
        <taxon>Glomeromycetes</taxon>
        <taxon>Glomerales</taxon>
        <taxon>Glomeraceae</taxon>
        <taxon>Rhizophagus</taxon>
    </lineage>
</organism>